<dbReference type="RefSeq" id="WP_015404495.1">
    <property type="nucleotide sequence ID" value="NC_020304.1"/>
</dbReference>
<dbReference type="EMBL" id="CP003985">
    <property type="protein sequence ID" value="AGF78807.1"/>
    <property type="molecule type" value="Genomic_DNA"/>
</dbReference>
<dbReference type="AlphaFoldDB" id="M1PAX8"/>
<proteinExistence type="predicted"/>
<dbReference type="InterPro" id="IPR039060">
    <property type="entry name" value="Antitox_HigA"/>
</dbReference>
<dbReference type="InterPro" id="IPR001387">
    <property type="entry name" value="Cro/C1-type_HTH"/>
</dbReference>
<dbReference type="SUPFAM" id="SSF47413">
    <property type="entry name" value="lambda repressor-like DNA-binding domains"/>
    <property type="match status" value="1"/>
</dbReference>
<dbReference type="GO" id="GO:0006355">
    <property type="term" value="P:regulation of DNA-templated transcription"/>
    <property type="evidence" value="ECO:0007669"/>
    <property type="project" value="InterPro"/>
</dbReference>
<dbReference type="PANTHER" id="PTHR40455:SF1">
    <property type="entry name" value="ANTITOXIN HIGA"/>
    <property type="match status" value="1"/>
</dbReference>
<dbReference type="PANTHER" id="PTHR40455">
    <property type="entry name" value="ANTITOXIN HIGA"/>
    <property type="match status" value="1"/>
</dbReference>
<evidence type="ECO:0000313" key="3">
    <source>
        <dbReference type="Proteomes" id="UP000011721"/>
    </source>
</evidence>
<dbReference type="STRING" id="1167006.UWK_02267"/>
<dbReference type="OrthoDB" id="9796786at2"/>
<evidence type="ECO:0000259" key="1">
    <source>
        <dbReference type="PROSITE" id="PS50943"/>
    </source>
</evidence>
<accession>M1PAX8</accession>
<dbReference type="PATRIC" id="fig|1167006.5.peg.2463"/>
<dbReference type="KEGG" id="dsf:UWK_02267"/>
<name>M1PAX8_DESSD</name>
<dbReference type="eggNOG" id="COG5499">
    <property type="taxonomic scope" value="Bacteria"/>
</dbReference>
<reference evidence="3" key="1">
    <citation type="journal article" date="2013" name="Stand. Genomic Sci.">
        <title>Complete genome sequence of Desulfocapsa sulfexigens, a marine deltaproteobacterium specialized in disproportionating inorganic sulfur compounds.</title>
        <authorList>
            <person name="Finster K.W."/>
            <person name="Kjeldsen K.U."/>
            <person name="Kube M."/>
            <person name="Reinhardt R."/>
            <person name="Mussmann M."/>
            <person name="Amann R."/>
            <person name="Schreiber L."/>
        </authorList>
    </citation>
    <scope>NUCLEOTIDE SEQUENCE [LARGE SCALE GENOMIC DNA]</scope>
    <source>
        <strain evidence="3">DSM 10523 / SB164P1</strain>
    </source>
</reference>
<gene>
    <name evidence="2" type="ordered locus">UWK_02267</name>
</gene>
<dbReference type="HOGENOM" id="CLU_125852_3_1_7"/>
<dbReference type="InterPro" id="IPR010982">
    <property type="entry name" value="Lambda_DNA-bd_dom_sf"/>
</dbReference>
<organism evidence="2 3">
    <name type="scientific">Desulfocapsa sulfexigens (strain DSM 10523 / SB164P1)</name>
    <dbReference type="NCBI Taxonomy" id="1167006"/>
    <lineage>
        <taxon>Bacteria</taxon>
        <taxon>Pseudomonadati</taxon>
        <taxon>Thermodesulfobacteriota</taxon>
        <taxon>Desulfobulbia</taxon>
        <taxon>Desulfobulbales</taxon>
        <taxon>Desulfocapsaceae</taxon>
        <taxon>Desulfocapsa</taxon>
    </lineage>
</organism>
<sequence>METQLEDIANVWPKIKSIFSVPHTEEEYEHLVSMLDNLIDEVGENENHPLASLMESIGNLIETYENKNVPTMHGHPIESLRYLMKEHNLKQTDLPEIGSQGVVSEILKGKRHLNIRQVKELSLKFNISPLVFIQDN</sequence>
<feature type="domain" description="HTH cro/C1-type" evidence="1">
    <location>
        <begin position="80"/>
        <end position="132"/>
    </location>
</feature>
<dbReference type="GO" id="GO:0001046">
    <property type="term" value="F:core promoter sequence-specific DNA binding"/>
    <property type="evidence" value="ECO:0007669"/>
    <property type="project" value="TreeGrafter"/>
</dbReference>
<evidence type="ECO:0000313" key="2">
    <source>
        <dbReference type="EMBL" id="AGF78807.1"/>
    </source>
</evidence>
<protein>
    <submittedName>
        <fullName evidence="2">HTH domain-containing putative transcription regulator</fullName>
    </submittedName>
</protein>
<keyword evidence="3" id="KW-1185">Reference proteome</keyword>
<dbReference type="PROSITE" id="PS50943">
    <property type="entry name" value="HTH_CROC1"/>
    <property type="match status" value="1"/>
</dbReference>
<dbReference type="Proteomes" id="UP000011721">
    <property type="component" value="Chromosome"/>
</dbReference>